<evidence type="ECO:0000313" key="2">
    <source>
        <dbReference type="EMBL" id="GBP65948.1"/>
    </source>
</evidence>
<feature type="region of interest" description="Disordered" evidence="1">
    <location>
        <begin position="70"/>
        <end position="94"/>
    </location>
</feature>
<gene>
    <name evidence="2" type="ORF">EVAR_50297_1</name>
</gene>
<reference evidence="2 3" key="1">
    <citation type="journal article" date="2019" name="Commun. Biol.">
        <title>The bagworm genome reveals a unique fibroin gene that provides high tensile strength.</title>
        <authorList>
            <person name="Kono N."/>
            <person name="Nakamura H."/>
            <person name="Ohtoshi R."/>
            <person name="Tomita M."/>
            <person name="Numata K."/>
            <person name="Arakawa K."/>
        </authorList>
    </citation>
    <scope>NUCLEOTIDE SEQUENCE [LARGE SCALE GENOMIC DNA]</scope>
</reference>
<dbReference type="EMBL" id="BGZK01000943">
    <property type="protein sequence ID" value="GBP65948.1"/>
    <property type="molecule type" value="Genomic_DNA"/>
</dbReference>
<sequence>MRRVASAKAVLAHRSRAFKPEGIYRIRVWSRAKGRILFRLVRSILRIAGKNVSTACCRCHSQPSLVGFDPHRSSAEHLRSKKIQDRRKQGVGNR</sequence>
<feature type="compositionally biased region" description="Basic and acidic residues" evidence="1">
    <location>
        <begin position="70"/>
        <end position="88"/>
    </location>
</feature>
<name>A0A4C1XR15_EUMVA</name>
<evidence type="ECO:0000256" key="1">
    <source>
        <dbReference type="SAM" id="MobiDB-lite"/>
    </source>
</evidence>
<accession>A0A4C1XR15</accession>
<comment type="caution">
    <text evidence="2">The sequence shown here is derived from an EMBL/GenBank/DDBJ whole genome shotgun (WGS) entry which is preliminary data.</text>
</comment>
<organism evidence="2 3">
    <name type="scientific">Eumeta variegata</name>
    <name type="common">Bagworm moth</name>
    <name type="synonym">Eumeta japonica</name>
    <dbReference type="NCBI Taxonomy" id="151549"/>
    <lineage>
        <taxon>Eukaryota</taxon>
        <taxon>Metazoa</taxon>
        <taxon>Ecdysozoa</taxon>
        <taxon>Arthropoda</taxon>
        <taxon>Hexapoda</taxon>
        <taxon>Insecta</taxon>
        <taxon>Pterygota</taxon>
        <taxon>Neoptera</taxon>
        <taxon>Endopterygota</taxon>
        <taxon>Lepidoptera</taxon>
        <taxon>Glossata</taxon>
        <taxon>Ditrysia</taxon>
        <taxon>Tineoidea</taxon>
        <taxon>Psychidae</taxon>
        <taxon>Oiketicinae</taxon>
        <taxon>Eumeta</taxon>
    </lineage>
</organism>
<dbReference type="Proteomes" id="UP000299102">
    <property type="component" value="Unassembled WGS sequence"/>
</dbReference>
<proteinExistence type="predicted"/>
<evidence type="ECO:0000313" key="3">
    <source>
        <dbReference type="Proteomes" id="UP000299102"/>
    </source>
</evidence>
<keyword evidence="3" id="KW-1185">Reference proteome</keyword>
<dbReference type="AlphaFoldDB" id="A0A4C1XR15"/>
<protein>
    <submittedName>
        <fullName evidence="2">Uncharacterized protein</fullName>
    </submittedName>
</protein>